<evidence type="ECO:0000256" key="7">
    <source>
        <dbReference type="ARBA" id="ARBA00022679"/>
    </source>
</evidence>
<dbReference type="InterPro" id="IPR003594">
    <property type="entry name" value="HATPase_dom"/>
</dbReference>
<dbReference type="FunFam" id="1.10.287.130:FF:000003">
    <property type="entry name" value="Histidine kinase"/>
    <property type="match status" value="1"/>
</dbReference>
<dbReference type="Pfam" id="PF00512">
    <property type="entry name" value="HisKA"/>
    <property type="match status" value="1"/>
</dbReference>
<evidence type="ECO:0000256" key="6">
    <source>
        <dbReference type="ARBA" id="ARBA00022553"/>
    </source>
</evidence>
<keyword evidence="5" id="KW-0997">Cell inner membrane</keyword>
<feature type="domain" description="HPt" evidence="22">
    <location>
        <begin position="862"/>
        <end position="955"/>
    </location>
</feature>
<keyword evidence="12 18" id="KW-1133">Transmembrane helix</keyword>
<dbReference type="InterPro" id="IPR036097">
    <property type="entry name" value="HisK_dim/P_sf"/>
</dbReference>
<evidence type="ECO:0000256" key="15">
    <source>
        <dbReference type="PROSITE-ProRule" id="PRU00110"/>
    </source>
</evidence>
<dbReference type="SMART" id="SM00304">
    <property type="entry name" value="HAMP"/>
    <property type="match status" value="1"/>
</dbReference>
<feature type="modified residue" description="Phosphohistidine" evidence="15">
    <location>
        <position position="901"/>
    </location>
</feature>
<evidence type="ECO:0000256" key="9">
    <source>
        <dbReference type="ARBA" id="ARBA00022741"/>
    </source>
</evidence>
<evidence type="ECO:0000256" key="5">
    <source>
        <dbReference type="ARBA" id="ARBA00022519"/>
    </source>
</evidence>
<evidence type="ECO:0000313" key="24">
    <source>
        <dbReference type="Proteomes" id="UP000326611"/>
    </source>
</evidence>
<evidence type="ECO:0000259" key="21">
    <source>
        <dbReference type="PROSITE" id="PS50885"/>
    </source>
</evidence>
<dbReference type="PROSITE" id="PS50110">
    <property type="entry name" value="RESPONSE_REGULATORY"/>
    <property type="match status" value="1"/>
</dbReference>
<dbReference type="SMART" id="SM00387">
    <property type="entry name" value="HATPase_c"/>
    <property type="match status" value="1"/>
</dbReference>
<evidence type="ECO:0000313" key="23">
    <source>
        <dbReference type="EMBL" id="VVQ08105.1"/>
    </source>
</evidence>
<dbReference type="SMART" id="SM00073">
    <property type="entry name" value="HPT"/>
    <property type="match status" value="1"/>
</dbReference>
<dbReference type="GO" id="GO:0005886">
    <property type="term" value="C:plasma membrane"/>
    <property type="evidence" value="ECO:0007669"/>
    <property type="project" value="UniProtKB-SubCell"/>
</dbReference>
<evidence type="ECO:0000256" key="1">
    <source>
        <dbReference type="ARBA" id="ARBA00000085"/>
    </source>
</evidence>
<keyword evidence="9" id="KW-0547">Nucleotide-binding</keyword>
<dbReference type="CDD" id="cd17546">
    <property type="entry name" value="REC_hyHK_CKI1_RcsC-like"/>
    <property type="match status" value="1"/>
</dbReference>
<dbReference type="Gene3D" id="3.40.50.2300">
    <property type="match status" value="1"/>
</dbReference>
<dbReference type="FunFam" id="3.30.565.10:FF:000010">
    <property type="entry name" value="Sensor histidine kinase RcsC"/>
    <property type="match status" value="1"/>
</dbReference>
<dbReference type="Pfam" id="PF01627">
    <property type="entry name" value="Hpt"/>
    <property type="match status" value="1"/>
</dbReference>
<dbReference type="GO" id="GO:0005524">
    <property type="term" value="F:ATP binding"/>
    <property type="evidence" value="ECO:0007669"/>
    <property type="project" value="UniProtKB-KW"/>
</dbReference>
<gene>
    <name evidence="23" type="primary">barA</name>
    <name evidence="23" type="ORF">PS918_04934</name>
</gene>
<evidence type="ECO:0000256" key="12">
    <source>
        <dbReference type="ARBA" id="ARBA00022989"/>
    </source>
</evidence>
<dbReference type="SUPFAM" id="SSF47384">
    <property type="entry name" value="Homodimeric domain of signal transducing histidine kinase"/>
    <property type="match status" value="1"/>
</dbReference>
<dbReference type="InterPro" id="IPR003660">
    <property type="entry name" value="HAMP_dom"/>
</dbReference>
<dbReference type="InterPro" id="IPR001789">
    <property type="entry name" value="Sig_transdc_resp-reg_receiver"/>
</dbReference>
<keyword evidence="6 16" id="KW-0597">Phosphoprotein</keyword>
<proteinExistence type="predicted"/>
<keyword evidence="8 18" id="KW-0812">Transmembrane</keyword>
<dbReference type="InterPro" id="IPR003661">
    <property type="entry name" value="HisK_dim/P_dom"/>
</dbReference>
<sequence>MTTATFYEDCPPANRYTAQVARAGCMCGSINSWMQEKGVLTKLGIKGRVLLLTLLPTSLMALVLGGYFTWMQQSDLQTQLMQRGEMIAEQLAPLVAPAMGHKNTEMLERIATESLEQPDVRAVTFLAPDRTLLAHAGPIMLNQAPQGDGAQMLRRSGNDATRYLLPVFGKHRNLAGDVIPDEADRLLGWVELELSHNGMLLRGYRSLFASLMMIAAGLGGAALLALRMGRTINRPLSQIKQAVAQLKDGHLETRLPPLGSQELDELASGINRMAGTLQNAQEELQHSVDQATEDVRQNLETIEIQNIELDLARKEALEASRIKSEFLANMSHEIRTPLNGILGFTHLLQKSELTPRQLDYLGTIEKSADSLLGIINEILDFSKIEAGKLVLDHIPFNLRDLLQDTLTILAPAAHAKQLELVSLVYRDTPLSLVGDPLRLKQILTNLVSNAIKFTREGTIVARAMLEEEHDDSVQLRISIQDTGIGLSSQDVRALFQAFSQADNSLSRQPGGTGLGLVISKRLIEQMGGEIGVDSTPGEGSEFWISLSLPKTRDDAEDLPGPPLSGRRVAVLENHELARQALQHQLEDCGLAVTPFSTLESLTNGVTGAHQTDQAIDLAVLGITSNDMPPERLNQYIWDLEHLGCKVLVLCPTTEQTLFHLSVPNPHSQLQAKPACTRKLRRTLSDLVNPRQQRSEPGEPVSSRAPKVLCVDDNPANLLLVQTLLEDMGAKVLAVESGYAAVKAVQSETFDLVLMDVQMPGMDGRQSTEAIRQWESERHCTPLPIVALTAHAMANEKRALLQSGMDDYLTKPISERQLAQVVLKWSGLALRNQGPERSGDHHAGAYDLQVLDHEEGLRLAAGKADLAADMLAMLLASLEADREAIRQAQESHDHNALIERVHRLHGATRYCGVPQLRAACQRSETLLKQQDPKAFGALEELDRAINRLAAQARINA</sequence>
<dbReference type="Gene3D" id="1.10.287.130">
    <property type="match status" value="1"/>
</dbReference>
<feature type="modified residue" description="4-aspartylphosphate" evidence="16">
    <location>
        <position position="755"/>
    </location>
</feature>
<dbReference type="CDD" id="cd00082">
    <property type="entry name" value="HisKA"/>
    <property type="match status" value="1"/>
</dbReference>
<keyword evidence="14 18" id="KW-0472">Membrane</keyword>
<dbReference type="Gene3D" id="6.10.340.10">
    <property type="match status" value="1"/>
</dbReference>
<evidence type="ECO:0000256" key="3">
    <source>
        <dbReference type="ARBA" id="ARBA00012438"/>
    </source>
</evidence>
<keyword evidence="4" id="KW-1003">Cell membrane</keyword>
<keyword evidence="13" id="KW-0902">Two-component regulatory system</keyword>
<dbReference type="PANTHER" id="PTHR45339:SF1">
    <property type="entry name" value="HYBRID SIGNAL TRANSDUCTION HISTIDINE KINASE J"/>
    <property type="match status" value="1"/>
</dbReference>
<dbReference type="SUPFAM" id="SSF55874">
    <property type="entry name" value="ATPase domain of HSP90 chaperone/DNA topoisomerase II/histidine kinase"/>
    <property type="match status" value="1"/>
</dbReference>
<dbReference type="EC" id="2.7.13.3" evidence="3"/>
<dbReference type="SMART" id="SM00448">
    <property type="entry name" value="REC"/>
    <property type="match status" value="1"/>
</dbReference>
<dbReference type="EMBL" id="CABVIY010000007">
    <property type="protein sequence ID" value="VVQ08105.1"/>
    <property type="molecule type" value="Genomic_DNA"/>
</dbReference>
<evidence type="ECO:0000256" key="11">
    <source>
        <dbReference type="ARBA" id="ARBA00022840"/>
    </source>
</evidence>
<evidence type="ECO:0000259" key="19">
    <source>
        <dbReference type="PROSITE" id="PS50109"/>
    </source>
</evidence>
<comment type="catalytic activity">
    <reaction evidence="1">
        <text>ATP + protein L-histidine = ADP + protein N-phospho-L-histidine.</text>
        <dbReference type="EC" id="2.7.13.3"/>
    </reaction>
</comment>
<dbReference type="SUPFAM" id="SSF158472">
    <property type="entry name" value="HAMP domain-like"/>
    <property type="match status" value="1"/>
</dbReference>
<evidence type="ECO:0000256" key="4">
    <source>
        <dbReference type="ARBA" id="ARBA00022475"/>
    </source>
</evidence>
<dbReference type="SMART" id="SM00388">
    <property type="entry name" value="HisKA"/>
    <property type="match status" value="1"/>
</dbReference>
<dbReference type="InterPro" id="IPR004358">
    <property type="entry name" value="Sig_transdc_His_kin-like_C"/>
</dbReference>
<dbReference type="GO" id="GO:0000155">
    <property type="term" value="F:phosphorelay sensor kinase activity"/>
    <property type="evidence" value="ECO:0007669"/>
    <property type="project" value="InterPro"/>
</dbReference>
<dbReference type="PANTHER" id="PTHR45339">
    <property type="entry name" value="HYBRID SIGNAL TRANSDUCTION HISTIDINE KINASE J"/>
    <property type="match status" value="1"/>
</dbReference>
<name>A0A5E7UCL5_PSEFL</name>
<dbReference type="InterPro" id="IPR036641">
    <property type="entry name" value="HPT_dom_sf"/>
</dbReference>
<evidence type="ECO:0000256" key="14">
    <source>
        <dbReference type="ARBA" id="ARBA00023136"/>
    </source>
</evidence>
<evidence type="ECO:0000256" key="2">
    <source>
        <dbReference type="ARBA" id="ARBA00004429"/>
    </source>
</evidence>
<dbReference type="CDD" id="cd06225">
    <property type="entry name" value="HAMP"/>
    <property type="match status" value="1"/>
</dbReference>
<evidence type="ECO:0000256" key="8">
    <source>
        <dbReference type="ARBA" id="ARBA00022692"/>
    </source>
</evidence>
<feature type="domain" description="HAMP" evidence="21">
    <location>
        <begin position="230"/>
        <end position="282"/>
    </location>
</feature>
<dbReference type="InterPro" id="IPR019247">
    <property type="entry name" value="Histidine_kinase_BarA_N"/>
</dbReference>
<dbReference type="InterPro" id="IPR036890">
    <property type="entry name" value="HATPase_C_sf"/>
</dbReference>
<keyword evidence="10 23" id="KW-0418">Kinase</keyword>
<dbReference type="SUPFAM" id="SSF47226">
    <property type="entry name" value="Histidine-containing phosphotransfer domain, HPT domain"/>
    <property type="match status" value="1"/>
</dbReference>
<dbReference type="AlphaFoldDB" id="A0A5E7UCL5"/>
<dbReference type="PRINTS" id="PR00344">
    <property type="entry name" value="BCTRLSENSOR"/>
</dbReference>
<feature type="domain" description="Response regulatory" evidence="20">
    <location>
        <begin position="706"/>
        <end position="825"/>
    </location>
</feature>
<keyword evidence="11" id="KW-0067">ATP-binding</keyword>
<dbReference type="PROSITE" id="PS50894">
    <property type="entry name" value="HPT"/>
    <property type="match status" value="1"/>
</dbReference>
<dbReference type="CDD" id="cd16922">
    <property type="entry name" value="HATPase_EvgS-ArcB-TorS-like"/>
    <property type="match status" value="1"/>
</dbReference>
<feature type="domain" description="Histidine kinase" evidence="19">
    <location>
        <begin position="329"/>
        <end position="550"/>
    </location>
</feature>
<evidence type="ECO:0000256" key="18">
    <source>
        <dbReference type="SAM" id="Phobius"/>
    </source>
</evidence>
<dbReference type="Pfam" id="PF00672">
    <property type="entry name" value="HAMP"/>
    <property type="match status" value="1"/>
</dbReference>
<evidence type="ECO:0000256" key="16">
    <source>
        <dbReference type="PROSITE-ProRule" id="PRU00169"/>
    </source>
</evidence>
<dbReference type="InterPro" id="IPR011006">
    <property type="entry name" value="CheY-like_superfamily"/>
</dbReference>
<feature type="transmembrane region" description="Helical" evidence="18">
    <location>
        <begin position="207"/>
        <end position="226"/>
    </location>
</feature>
<dbReference type="Proteomes" id="UP000326611">
    <property type="component" value="Unassembled WGS sequence"/>
</dbReference>
<dbReference type="Pfam" id="PF02518">
    <property type="entry name" value="HATPase_c"/>
    <property type="match status" value="1"/>
</dbReference>
<dbReference type="InterPro" id="IPR008207">
    <property type="entry name" value="Sig_transdc_His_kin_Hpt_dom"/>
</dbReference>
<dbReference type="Pfam" id="PF09984">
    <property type="entry name" value="sCache_4"/>
    <property type="match status" value="1"/>
</dbReference>
<dbReference type="SUPFAM" id="SSF52172">
    <property type="entry name" value="CheY-like"/>
    <property type="match status" value="2"/>
</dbReference>
<dbReference type="Pfam" id="PF00072">
    <property type="entry name" value="Response_reg"/>
    <property type="match status" value="1"/>
</dbReference>
<evidence type="ECO:0000256" key="13">
    <source>
        <dbReference type="ARBA" id="ARBA00023012"/>
    </source>
</evidence>
<evidence type="ECO:0000256" key="17">
    <source>
        <dbReference type="SAM" id="MobiDB-lite"/>
    </source>
</evidence>
<reference evidence="23 24" key="1">
    <citation type="submission" date="2019-09" db="EMBL/GenBank/DDBJ databases">
        <authorList>
            <person name="Chandra G."/>
            <person name="Truman W A."/>
        </authorList>
    </citation>
    <scope>NUCLEOTIDE SEQUENCE [LARGE SCALE GENOMIC DNA]</scope>
    <source>
        <strain evidence="23">PS918</strain>
    </source>
</reference>
<dbReference type="Gene3D" id="3.30.565.10">
    <property type="entry name" value="Histidine kinase-like ATPase, C-terminal domain"/>
    <property type="match status" value="1"/>
</dbReference>
<feature type="transmembrane region" description="Helical" evidence="18">
    <location>
        <begin position="49"/>
        <end position="70"/>
    </location>
</feature>
<accession>A0A5E7UCL5</accession>
<dbReference type="CDD" id="cd00088">
    <property type="entry name" value="HPT"/>
    <property type="match status" value="1"/>
</dbReference>
<protein>
    <recommendedName>
        <fullName evidence="3">histidine kinase</fullName>
        <ecNumber evidence="3">2.7.13.3</ecNumber>
    </recommendedName>
</protein>
<evidence type="ECO:0000259" key="20">
    <source>
        <dbReference type="PROSITE" id="PS50110"/>
    </source>
</evidence>
<dbReference type="PROSITE" id="PS50885">
    <property type="entry name" value="HAMP"/>
    <property type="match status" value="1"/>
</dbReference>
<evidence type="ECO:0000259" key="22">
    <source>
        <dbReference type="PROSITE" id="PS50894"/>
    </source>
</evidence>
<feature type="region of interest" description="Disordered" evidence="17">
    <location>
        <begin position="685"/>
        <end position="705"/>
    </location>
</feature>
<evidence type="ECO:0000256" key="10">
    <source>
        <dbReference type="ARBA" id="ARBA00022777"/>
    </source>
</evidence>
<organism evidence="23 24">
    <name type="scientific">Pseudomonas fluorescens</name>
    <dbReference type="NCBI Taxonomy" id="294"/>
    <lineage>
        <taxon>Bacteria</taxon>
        <taxon>Pseudomonadati</taxon>
        <taxon>Pseudomonadota</taxon>
        <taxon>Gammaproteobacteria</taxon>
        <taxon>Pseudomonadales</taxon>
        <taxon>Pseudomonadaceae</taxon>
        <taxon>Pseudomonas</taxon>
    </lineage>
</organism>
<dbReference type="Gene3D" id="1.20.120.160">
    <property type="entry name" value="HPT domain"/>
    <property type="match status" value="1"/>
</dbReference>
<dbReference type="InterPro" id="IPR005467">
    <property type="entry name" value="His_kinase_dom"/>
</dbReference>
<keyword evidence="7 23" id="KW-0808">Transferase</keyword>
<comment type="subcellular location">
    <subcellularLocation>
        <location evidence="2">Cell inner membrane</location>
        <topology evidence="2">Multi-pass membrane protein</topology>
    </subcellularLocation>
</comment>
<dbReference type="PROSITE" id="PS50109">
    <property type="entry name" value="HIS_KIN"/>
    <property type="match status" value="1"/>
</dbReference>